<evidence type="ECO:0000256" key="4">
    <source>
        <dbReference type="ARBA" id="ARBA00022741"/>
    </source>
</evidence>
<dbReference type="Gene3D" id="3.40.50.300">
    <property type="entry name" value="P-loop containing nucleotide triphosphate hydrolases"/>
    <property type="match status" value="1"/>
</dbReference>
<evidence type="ECO:0000256" key="3">
    <source>
        <dbReference type="ARBA" id="ARBA00022695"/>
    </source>
</evidence>
<evidence type="ECO:0000256" key="1">
    <source>
        <dbReference type="ARBA" id="ARBA00012391"/>
    </source>
</evidence>
<evidence type="ECO:0000256" key="6">
    <source>
        <dbReference type="ARBA" id="ARBA00023134"/>
    </source>
</evidence>
<dbReference type="SUPFAM" id="SSF50465">
    <property type="entry name" value="EF-Tu/eEF-1alpha/eIF2-gamma C-terminal domain"/>
    <property type="match status" value="1"/>
</dbReference>
<dbReference type="InterPro" id="IPR054696">
    <property type="entry name" value="GTP-eEF1A_C"/>
</dbReference>
<dbReference type="InterPro" id="IPR050100">
    <property type="entry name" value="TRAFAC_GTPase_members"/>
</dbReference>
<dbReference type="Proteomes" id="UP001595976">
    <property type="component" value="Unassembled WGS sequence"/>
</dbReference>
<keyword evidence="2" id="KW-0808">Transferase</keyword>
<evidence type="ECO:0000313" key="9">
    <source>
        <dbReference type="Proteomes" id="UP001595976"/>
    </source>
</evidence>
<organism evidence="8 9">
    <name type="scientific">Bosea minatitlanensis</name>
    <dbReference type="NCBI Taxonomy" id="128782"/>
    <lineage>
        <taxon>Bacteria</taxon>
        <taxon>Pseudomonadati</taxon>
        <taxon>Pseudomonadota</taxon>
        <taxon>Alphaproteobacteria</taxon>
        <taxon>Hyphomicrobiales</taxon>
        <taxon>Boseaceae</taxon>
        <taxon>Bosea</taxon>
    </lineage>
</organism>
<protein>
    <recommendedName>
        <fullName evidence="1">sulfate adenylyltransferase</fullName>
        <ecNumber evidence="1">2.7.7.4</ecNumber>
    </recommendedName>
</protein>
<dbReference type="Pfam" id="PF22594">
    <property type="entry name" value="GTP-eEF1A_C"/>
    <property type="match status" value="1"/>
</dbReference>
<dbReference type="InterPro" id="IPR041757">
    <property type="entry name" value="CysN_GTP-bd"/>
</dbReference>
<proteinExistence type="predicted"/>
<dbReference type="CDD" id="cd03695">
    <property type="entry name" value="CysN_NodQ_II"/>
    <property type="match status" value="1"/>
</dbReference>
<keyword evidence="6" id="KW-0342">GTP-binding</keyword>
<dbReference type="SUPFAM" id="SSF52540">
    <property type="entry name" value="P-loop containing nucleoside triphosphate hydrolases"/>
    <property type="match status" value="1"/>
</dbReference>
<dbReference type="InterPro" id="IPR031157">
    <property type="entry name" value="G_TR_CS"/>
</dbReference>
<accession>A0ABW0FA32</accession>
<dbReference type="Gene3D" id="2.40.30.10">
    <property type="entry name" value="Translation factors"/>
    <property type="match status" value="2"/>
</dbReference>
<dbReference type="EC" id="2.7.7.4" evidence="1"/>
<dbReference type="PRINTS" id="PR00315">
    <property type="entry name" value="ELONGATNFCT"/>
</dbReference>
<evidence type="ECO:0000256" key="5">
    <source>
        <dbReference type="ARBA" id="ARBA00022840"/>
    </source>
</evidence>
<keyword evidence="4" id="KW-0547">Nucleotide-binding</keyword>
<dbReference type="SUPFAM" id="SSF50447">
    <property type="entry name" value="Translation proteins"/>
    <property type="match status" value="1"/>
</dbReference>
<dbReference type="RefSeq" id="WP_260349447.1">
    <property type="nucleotide sequence ID" value="NZ_JAOAOS010000016.1"/>
</dbReference>
<evidence type="ECO:0000256" key="2">
    <source>
        <dbReference type="ARBA" id="ARBA00022679"/>
    </source>
</evidence>
<dbReference type="InterPro" id="IPR044138">
    <property type="entry name" value="CysN_II"/>
</dbReference>
<dbReference type="InterPro" id="IPR044139">
    <property type="entry name" value="CysN_NoDQ_III"/>
</dbReference>
<dbReference type="InterPro" id="IPR011779">
    <property type="entry name" value="SO4_adenylTrfase_lsu"/>
</dbReference>
<keyword evidence="9" id="KW-1185">Reference proteome</keyword>
<reference evidence="9" key="1">
    <citation type="journal article" date="2019" name="Int. J. Syst. Evol. Microbiol.">
        <title>The Global Catalogue of Microorganisms (GCM) 10K type strain sequencing project: providing services to taxonomists for standard genome sequencing and annotation.</title>
        <authorList>
            <consortium name="The Broad Institute Genomics Platform"/>
            <consortium name="The Broad Institute Genome Sequencing Center for Infectious Disease"/>
            <person name="Wu L."/>
            <person name="Ma J."/>
        </authorList>
    </citation>
    <scope>NUCLEOTIDE SEQUENCE [LARGE SCALE GENOMIC DNA]</scope>
    <source>
        <strain evidence="9">CGMCC 1.15643</strain>
    </source>
</reference>
<dbReference type="Pfam" id="PF00009">
    <property type="entry name" value="GTP_EFTU"/>
    <property type="match status" value="1"/>
</dbReference>
<dbReference type="PROSITE" id="PS51722">
    <property type="entry name" value="G_TR_2"/>
    <property type="match status" value="1"/>
</dbReference>
<keyword evidence="3 8" id="KW-0548">Nucleotidyltransferase</keyword>
<dbReference type="PROSITE" id="PS00301">
    <property type="entry name" value="G_TR_1"/>
    <property type="match status" value="1"/>
</dbReference>
<comment type="caution">
    <text evidence="8">The sequence shown here is derived from an EMBL/GenBank/DDBJ whole genome shotgun (WGS) entry which is preliminary data.</text>
</comment>
<dbReference type="GO" id="GO:0016779">
    <property type="term" value="F:nucleotidyltransferase activity"/>
    <property type="evidence" value="ECO:0007669"/>
    <property type="project" value="UniProtKB-KW"/>
</dbReference>
<dbReference type="CDD" id="cd04095">
    <property type="entry name" value="CysN_NoDQ_III"/>
    <property type="match status" value="1"/>
</dbReference>
<sequence>MGFAVAGSLARKIPIRKAKPAPNLLPANDTPGSSETGQHSLLRFITCGSVDDGKSTLIGRMLYEAGAIFDDQLDALDSDSRKFGTQGAKPDFALLVDGLSAEREQGITIDVAYRYFATETRSFIVADTPGHEQYTRNMATGASTADLAVILIDARKGLLPQTRRHSFIVSLVGVRHVVVAINKMDLVGYDEAVFERIAGEYRAAVRSLGFASIRFVPVSARDGENVMRPSALMPWYDGPALLPYLESVAVSRAGGGEEGFVLPVQWVNRPDLDFRGYAGTPVAGRARIGDPVVALPSGRASRIARLIGAGGEASQIAAGQAATVTLEDDIDISRGDVIAAAGTALPVSRGLKARLLWTGARAMLEGSQFLLKLGTQSANATVETLHHSIDIEGFRPLPAQSLRMNGIGLVTLRLDRPLVSLPYRRSHELGGFILIDRISNETVAFGFVEPGAGEARQAVGEGSALARAKRGLIRIVGRRGTPDRRAWLAALSWRVLSTAGLFAAAFALTANAPASLGLAFGDILLRPGLRALHMRLWRKAPVGALQDGAGI</sequence>
<dbReference type="InterPro" id="IPR027417">
    <property type="entry name" value="P-loop_NTPase"/>
</dbReference>
<dbReference type="EMBL" id="JBHSLI010000010">
    <property type="protein sequence ID" value="MFC5295380.1"/>
    <property type="molecule type" value="Genomic_DNA"/>
</dbReference>
<dbReference type="InterPro" id="IPR009001">
    <property type="entry name" value="Transl_elong_EF1A/Init_IF2_C"/>
</dbReference>
<dbReference type="PANTHER" id="PTHR23115">
    <property type="entry name" value="TRANSLATION FACTOR"/>
    <property type="match status" value="1"/>
</dbReference>
<dbReference type="CDD" id="cd04166">
    <property type="entry name" value="CysN_ATPS"/>
    <property type="match status" value="1"/>
</dbReference>
<feature type="domain" description="Tr-type G" evidence="7">
    <location>
        <begin position="39"/>
        <end position="254"/>
    </location>
</feature>
<evidence type="ECO:0000259" key="7">
    <source>
        <dbReference type="PROSITE" id="PS51722"/>
    </source>
</evidence>
<gene>
    <name evidence="8" type="ORF">ACFPK2_20530</name>
</gene>
<evidence type="ECO:0000313" key="8">
    <source>
        <dbReference type="EMBL" id="MFC5295380.1"/>
    </source>
</evidence>
<dbReference type="InterPro" id="IPR000795">
    <property type="entry name" value="T_Tr_GTP-bd_dom"/>
</dbReference>
<dbReference type="NCBIfam" id="TIGR02034">
    <property type="entry name" value="CysN"/>
    <property type="match status" value="1"/>
</dbReference>
<dbReference type="InterPro" id="IPR009000">
    <property type="entry name" value="Transl_B-barrel_sf"/>
</dbReference>
<name>A0ABW0FA32_9HYPH</name>
<keyword evidence="5" id="KW-0067">ATP-binding</keyword>